<keyword evidence="8" id="KW-1185">Reference proteome</keyword>
<evidence type="ECO:0000256" key="4">
    <source>
        <dbReference type="ARBA" id="ARBA00022691"/>
    </source>
</evidence>
<dbReference type="SUPFAM" id="SSF53335">
    <property type="entry name" value="S-adenosyl-L-methionine-dependent methyltransferases"/>
    <property type="match status" value="1"/>
</dbReference>
<evidence type="ECO:0000256" key="3">
    <source>
        <dbReference type="ARBA" id="ARBA00022679"/>
    </source>
</evidence>
<dbReference type="GO" id="GO:0009007">
    <property type="term" value="F:site-specific DNA-methyltransferase (adenine-specific) activity"/>
    <property type="evidence" value="ECO:0007669"/>
    <property type="project" value="UniProtKB-EC"/>
</dbReference>
<keyword evidence="4" id="KW-0949">S-adenosyl-L-methionine</keyword>
<dbReference type="GO" id="GO:0032259">
    <property type="term" value="P:methylation"/>
    <property type="evidence" value="ECO:0007669"/>
    <property type="project" value="UniProtKB-KW"/>
</dbReference>
<dbReference type="InterPro" id="IPR011639">
    <property type="entry name" value="MethylTrfase_TaqI-like_dom"/>
</dbReference>
<dbReference type="Pfam" id="PF07669">
    <property type="entry name" value="Eco57I"/>
    <property type="match status" value="1"/>
</dbReference>
<gene>
    <name evidence="7" type="ORF">EI42_00147</name>
</gene>
<organism evidence="7 8">
    <name type="scientific">Thermosporothrix hazakensis</name>
    <dbReference type="NCBI Taxonomy" id="644383"/>
    <lineage>
        <taxon>Bacteria</taxon>
        <taxon>Bacillati</taxon>
        <taxon>Chloroflexota</taxon>
        <taxon>Ktedonobacteria</taxon>
        <taxon>Ktedonobacterales</taxon>
        <taxon>Thermosporotrichaceae</taxon>
        <taxon>Thermosporothrix</taxon>
    </lineage>
</organism>
<name>A0A326UG54_THEHA</name>
<feature type="domain" description="Type II methyltransferase M.TaqI-like" evidence="6">
    <location>
        <begin position="348"/>
        <end position="531"/>
    </location>
</feature>
<evidence type="ECO:0000256" key="2">
    <source>
        <dbReference type="ARBA" id="ARBA00022603"/>
    </source>
</evidence>
<evidence type="ECO:0000259" key="6">
    <source>
        <dbReference type="Pfam" id="PF07669"/>
    </source>
</evidence>
<dbReference type="EMBL" id="QKUF01000001">
    <property type="protein sequence ID" value="PZW35980.1"/>
    <property type="molecule type" value="Genomic_DNA"/>
</dbReference>
<dbReference type="Proteomes" id="UP000248806">
    <property type="component" value="Unassembled WGS sequence"/>
</dbReference>
<sequence length="805" mass="93207">MQHKRTVIQVAHQLPSEHDTQYNEKQKEKVARRFYALFQHEYRALRSQVTGGASPEEEERFTIRLTLRLLFLAFLQHNGWLQPDLTAGHTPAHVECLLARLSPGLLEPQSLRRHPHVPDVAIERLFAFLSCYQWKLYEQVQGSEQVLTPEIIGYIFEKTSRQKHTGTYYTGADITHYISSNTIVPYLLEQLQRQYPATLHEIRRLLRCQPNRYIQPAVQYEDLLPTETPDEFERRRSRYQALLHMLETEAITEIHQGITHRLNLQRLAQDVIATTHDITCVHICYAILRSMTILDPTCGSGAFLLAALHILQPLYRCCLHRLMEQPEDISLPESDTIEVFILKEILQNNLYGVDLMPEAVEICKQRLFLCLLAAYPHPSEPGPLQWHIRTGNALVGYLHASQTDTAVLDHALARAYGLATDNPQDFEHWKETHSPFHWAAEFPTVMQRGGFDVLIGNPPYVEYSQIRERYSLLEGAGEQCGNLYAAVLERALQLSRQQVSYLGFLVPLSICGSQRFQRLRTLLRQQTARHWFANFEIFPCRLFQEAYQRLSFFLAQHGSAASPQTYVTKILRWYAAERPHLLDLLHYTAVSIPLLNDSVPKLAAPQHQRILQKLLQETETQPLDLSLVPGPTSHFIYYQEATNYWTKAVRHIPYYKKNGALMEPPHGRFLYFAEEASAWAIMALLNSALFYLWFATFSDGFHLSHYLVQRFPLHRSLLQQPELLRLAQQLEQELMQHARISTRNTHENAQHTNKGLSIELAEYRPACCRPLLERIDNVLAETYQLDSEELAFVLGYDQKYRMGRG</sequence>
<evidence type="ECO:0000256" key="5">
    <source>
        <dbReference type="ARBA" id="ARBA00047942"/>
    </source>
</evidence>
<keyword evidence="3" id="KW-0808">Transferase</keyword>
<dbReference type="RefSeq" id="WP_111317689.1">
    <property type="nucleotide sequence ID" value="NZ_BIFX01000001.1"/>
</dbReference>
<proteinExistence type="predicted"/>
<dbReference type="PANTHER" id="PTHR33841:SF1">
    <property type="entry name" value="DNA METHYLTRANSFERASE A"/>
    <property type="match status" value="1"/>
</dbReference>
<comment type="caution">
    <text evidence="7">The sequence shown here is derived from an EMBL/GenBank/DDBJ whole genome shotgun (WGS) entry which is preliminary data.</text>
</comment>
<dbReference type="PANTHER" id="PTHR33841">
    <property type="entry name" value="DNA METHYLTRANSFERASE YEEA-RELATED"/>
    <property type="match status" value="1"/>
</dbReference>
<dbReference type="Gene3D" id="3.40.50.150">
    <property type="entry name" value="Vaccinia Virus protein VP39"/>
    <property type="match status" value="1"/>
</dbReference>
<accession>A0A326UG54</accession>
<dbReference type="InterPro" id="IPR029063">
    <property type="entry name" value="SAM-dependent_MTases_sf"/>
</dbReference>
<protein>
    <recommendedName>
        <fullName evidence="1">site-specific DNA-methyltransferase (adenine-specific)</fullName>
        <ecNumber evidence="1">2.1.1.72</ecNumber>
    </recommendedName>
</protein>
<dbReference type="EC" id="2.1.1.72" evidence="1"/>
<dbReference type="OrthoDB" id="9815272at2"/>
<evidence type="ECO:0000313" key="7">
    <source>
        <dbReference type="EMBL" id="PZW35980.1"/>
    </source>
</evidence>
<dbReference type="InterPro" id="IPR050953">
    <property type="entry name" value="N4_N6_ade-DNA_methylase"/>
</dbReference>
<keyword evidence="2 7" id="KW-0489">Methyltransferase</keyword>
<dbReference type="AlphaFoldDB" id="A0A326UG54"/>
<dbReference type="InterPro" id="IPR002052">
    <property type="entry name" value="DNA_methylase_N6_adenine_CS"/>
</dbReference>
<evidence type="ECO:0000256" key="1">
    <source>
        <dbReference type="ARBA" id="ARBA00011900"/>
    </source>
</evidence>
<dbReference type="PROSITE" id="PS00092">
    <property type="entry name" value="N6_MTASE"/>
    <property type="match status" value="1"/>
</dbReference>
<evidence type="ECO:0000313" key="8">
    <source>
        <dbReference type="Proteomes" id="UP000248806"/>
    </source>
</evidence>
<comment type="catalytic activity">
    <reaction evidence="5">
        <text>a 2'-deoxyadenosine in DNA + S-adenosyl-L-methionine = an N(6)-methyl-2'-deoxyadenosine in DNA + S-adenosyl-L-homocysteine + H(+)</text>
        <dbReference type="Rhea" id="RHEA:15197"/>
        <dbReference type="Rhea" id="RHEA-COMP:12418"/>
        <dbReference type="Rhea" id="RHEA-COMP:12419"/>
        <dbReference type="ChEBI" id="CHEBI:15378"/>
        <dbReference type="ChEBI" id="CHEBI:57856"/>
        <dbReference type="ChEBI" id="CHEBI:59789"/>
        <dbReference type="ChEBI" id="CHEBI:90615"/>
        <dbReference type="ChEBI" id="CHEBI:90616"/>
        <dbReference type="EC" id="2.1.1.72"/>
    </reaction>
</comment>
<reference evidence="7 8" key="1">
    <citation type="submission" date="2018-06" db="EMBL/GenBank/DDBJ databases">
        <title>Genomic Encyclopedia of Archaeal and Bacterial Type Strains, Phase II (KMG-II): from individual species to whole genera.</title>
        <authorList>
            <person name="Goeker M."/>
        </authorList>
    </citation>
    <scope>NUCLEOTIDE SEQUENCE [LARGE SCALE GENOMIC DNA]</scope>
    <source>
        <strain evidence="7 8">ATCC BAA-1881</strain>
    </source>
</reference>
<dbReference type="GO" id="GO:0003676">
    <property type="term" value="F:nucleic acid binding"/>
    <property type="evidence" value="ECO:0007669"/>
    <property type="project" value="InterPro"/>
</dbReference>
<dbReference type="GO" id="GO:0006304">
    <property type="term" value="P:DNA modification"/>
    <property type="evidence" value="ECO:0007669"/>
    <property type="project" value="InterPro"/>
</dbReference>